<dbReference type="Proteomes" id="UP000784294">
    <property type="component" value="Unassembled WGS sequence"/>
</dbReference>
<evidence type="ECO:0000313" key="2">
    <source>
        <dbReference type="EMBL" id="VEL28117.1"/>
    </source>
</evidence>
<gene>
    <name evidence="2" type="ORF">PXEA_LOCUS21557</name>
</gene>
<organism evidence="2 3">
    <name type="scientific">Protopolystoma xenopodis</name>
    <dbReference type="NCBI Taxonomy" id="117903"/>
    <lineage>
        <taxon>Eukaryota</taxon>
        <taxon>Metazoa</taxon>
        <taxon>Spiralia</taxon>
        <taxon>Lophotrochozoa</taxon>
        <taxon>Platyhelminthes</taxon>
        <taxon>Monogenea</taxon>
        <taxon>Polyopisthocotylea</taxon>
        <taxon>Polystomatidea</taxon>
        <taxon>Polystomatidae</taxon>
        <taxon>Protopolystoma</taxon>
    </lineage>
</organism>
<feature type="region of interest" description="Disordered" evidence="1">
    <location>
        <begin position="1"/>
        <end position="57"/>
    </location>
</feature>
<feature type="compositionally biased region" description="Acidic residues" evidence="1">
    <location>
        <begin position="35"/>
        <end position="48"/>
    </location>
</feature>
<sequence length="201" mass="23304">MDSGIKKIDIEVETSPETVLSSKNKPKKLTSRKEEDEEEEEEEEEEDKIIEKSHNGRFQKRNKRFPKQIAGVDNAFVAIEPKSGKEVIWNESILPEKKTDKEIAVWTPADDSLPLHGYEKVQRMLSKIENEEQLTAMTNDDATAPDHPAFAILLKDYFSHLEDETVIVDVHYKHDDLTNSRSWKDFRSNFTLTPKYLEDVK</sequence>
<comment type="caution">
    <text evidence="2">The sequence shown here is derived from an EMBL/GenBank/DDBJ whole genome shotgun (WGS) entry which is preliminary data.</text>
</comment>
<proteinExistence type="predicted"/>
<name>A0A3S5CK84_9PLAT</name>
<dbReference type="OrthoDB" id="1034557at2759"/>
<keyword evidence="3" id="KW-1185">Reference proteome</keyword>
<protein>
    <submittedName>
        <fullName evidence="2">Uncharacterized protein</fullName>
    </submittedName>
</protein>
<feature type="compositionally biased region" description="Basic and acidic residues" evidence="1">
    <location>
        <begin position="1"/>
        <end position="10"/>
    </location>
</feature>
<evidence type="ECO:0000313" key="3">
    <source>
        <dbReference type="Proteomes" id="UP000784294"/>
    </source>
</evidence>
<dbReference type="AlphaFoldDB" id="A0A3S5CK84"/>
<accession>A0A3S5CK84</accession>
<reference evidence="2" key="1">
    <citation type="submission" date="2018-11" db="EMBL/GenBank/DDBJ databases">
        <authorList>
            <consortium name="Pathogen Informatics"/>
        </authorList>
    </citation>
    <scope>NUCLEOTIDE SEQUENCE</scope>
</reference>
<evidence type="ECO:0000256" key="1">
    <source>
        <dbReference type="SAM" id="MobiDB-lite"/>
    </source>
</evidence>
<dbReference type="EMBL" id="CAAALY010092432">
    <property type="protein sequence ID" value="VEL28117.1"/>
    <property type="molecule type" value="Genomic_DNA"/>
</dbReference>